<name>A0A174TWR5_ANAHA</name>
<dbReference type="AlphaFoldDB" id="A0A174TWR5"/>
<dbReference type="EMBL" id="CZAU01000042">
    <property type="protein sequence ID" value="CUQ11880.1"/>
    <property type="molecule type" value="Genomic_DNA"/>
</dbReference>
<evidence type="ECO:0000313" key="1">
    <source>
        <dbReference type="EMBL" id="CUQ11880.1"/>
    </source>
</evidence>
<dbReference type="Proteomes" id="UP000095564">
    <property type="component" value="Unassembled WGS sequence"/>
</dbReference>
<protein>
    <submittedName>
        <fullName evidence="1">Uncharacterized protein</fullName>
    </submittedName>
</protein>
<proteinExistence type="predicted"/>
<accession>A0A174TWR5</accession>
<sequence>MSNIAVITEGNNFLWVFFNIPRKLRITYVQFFVLGVYFEKLSGYTDNIKRQNC</sequence>
<evidence type="ECO:0000313" key="2">
    <source>
        <dbReference type="Proteomes" id="UP000095564"/>
    </source>
</evidence>
<gene>
    <name evidence="1" type="ORF">ERS852520_03106</name>
</gene>
<reference evidence="1 2" key="1">
    <citation type="submission" date="2015-09" db="EMBL/GenBank/DDBJ databases">
        <authorList>
            <consortium name="Pathogen Informatics"/>
        </authorList>
    </citation>
    <scope>NUCLEOTIDE SEQUENCE [LARGE SCALE GENOMIC DNA]</scope>
    <source>
        <strain evidence="1 2">2789STDY5834908</strain>
    </source>
</reference>
<organism evidence="1 2">
    <name type="scientific">Anaerostipes hadrus</name>
    <dbReference type="NCBI Taxonomy" id="649756"/>
    <lineage>
        <taxon>Bacteria</taxon>
        <taxon>Bacillati</taxon>
        <taxon>Bacillota</taxon>
        <taxon>Clostridia</taxon>
        <taxon>Lachnospirales</taxon>
        <taxon>Lachnospiraceae</taxon>
        <taxon>Anaerostipes</taxon>
    </lineage>
</organism>